<proteinExistence type="predicted"/>
<comment type="caution">
    <text evidence="1">The sequence shown here is derived from an EMBL/GenBank/DDBJ whole genome shotgun (WGS) entry which is preliminary data.</text>
</comment>
<accession>A0A2S7T4Z8</accession>
<name>A0A2S7T4Z8_9FLAO</name>
<evidence type="ECO:0000313" key="1">
    <source>
        <dbReference type="EMBL" id="PQJ14993.1"/>
    </source>
</evidence>
<dbReference type="Proteomes" id="UP000239366">
    <property type="component" value="Unassembled WGS sequence"/>
</dbReference>
<gene>
    <name evidence="1" type="ORF">BST99_03915</name>
</gene>
<evidence type="ECO:0008006" key="3">
    <source>
        <dbReference type="Google" id="ProtNLM"/>
    </source>
</evidence>
<dbReference type="OrthoDB" id="1121756at2"/>
<sequence>MKTLLPLILSLLTAVSTTTSSNFRSPEGNWQLEYALIEGERSLFEKELFGLADELCLKSSRWYFRTGSKKDGSIVLAPSPLCSEGQQDFRWKMKKGAKKQSQLLLTIGKGKEQKEYLFDLLPNTVEDHLYLQYCRGKEEKGNALILSLRKE</sequence>
<dbReference type="EMBL" id="MQVX01000001">
    <property type="protein sequence ID" value="PQJ14993.1"/>
    <property type="molecule type" value="Genomic_DNA"/>
</dbReference>
<keyword evidence="2" id="KW-1185">Reference proteome</keyword>
<dbReference type="AlphaFoldDB" id="A0A2S7T4Z8"/>
<evidence type="ECO:0000313" key="2">
    <source>
        <dbReference type="Proteomes" id="UP000239366"/>
    </source>
</evidence>
<protein>
    <recommendedName>
        <fullName evidence="3">Lipocalin-like domain-containing protein</fullName>
    </recommendedName>
</protein>
<reference evidence="2" key="1">
    <citation type="submission" date="2016-11" db="EMBL/GenBank/DDBJ databases">
        <title>Trade-off between light-utilization and light-protection in marine flavobacteria.</title>
        <authorList>
            <person name="Kumagai Y."/>
            <person name="Yoshizawa S."/>
            <person name="Kogure K."/>
        </authorList>
    </citation>
    <scope>NUCLEOTIDE SEQUENCE [LARGE SCALE GENOMIC DNA]</scope>
    <source>
        <strain evidence="2">SG-18</strain>
    </source>
</reference>
<organism evidence="1 2">
    <name type="scientific">Aureicoccus marinus</name>
    <dbReference type="NCBI Taxonomy" id="754435"/>
    <lineage>
        <taxon>Bacteria</taxon>
        <taxon>Pseudomonadati</taxon>
        <taxon>Bacteroidota</taxon>
        <taxon>Flavobacteriia</taxon>
        <taxon>Flavobacteriales</taxon>
        <taxon>Flavobacteriaceae</taxon>
        <taxon>Aureicoccus</taxon>
    </lineage>
</organism>
<dbReference type="RefSeq" id="WP_105000640.1">
    <property type="nucleotide sequence ID" value="NZ_MQVX01000001.1"/>
</dbReference>